<dbReference type="Gramene" id="Psat01G0499800-T1">
    <property type="protein sequence ID" value="KAI5447367.1"/>
    <property type="gene ID" value="KIW84_014998"/>
</dbReference>
<proteinExistence type="predicted"/>
<evidence type="ECO:0000313" key="1">
    <source>
        <dbReference type="EMBL" id="KAI5447367.1"/>
    </source>
</evidence>
<dbReference type="AlphaFoldDB" id="A0A9D5BP40"/>
<dbReference type="Proteomes" id="UP001058974">
    <property type="component" value="Chromosome 1"/>
</dbReference>
<protein>
    <submittedName>
        <fullName evidence="1">Uncharacterized protein</fullName>
    </submittedName>
</protein>
<keyword evidence="2" id="KW-1185">Reference proteome</keyword>
<sequence length="142" mass="16289">MKELTELEHSKYWLRWYNNNAHKYSRMVSDSDTDKVYQYVMIMKCAVHIYVEHKDKGNAEEVDVKKANIDGVEPVEEANVGDIEQVEKVNVGGVEQVKDTEDSGDSDFEADGLSFYDSEDERALGLDNCFDVIENQVEERGK</sequence>
<gene>
    <name evidence="1" type="ORF">KIW84_014998</name>
</gene>
<evidence type="ECO:0000313" key="2">
    <source>
        <dbReference type="Proteomes" id="UP001058974"/>
    </source>
</evidence>
<accession>A0A9D5BP40</accession>
<name>A0A9D5BP40_PEA</name>
<comment type="caution">
    <text evidence="1">The sequence shown here is derived from an EMBL/GenBank/DDBJ whole genome shotgun (WGS) entry which is preliminary data.</text>
</comment>
<reference evidence="1 2" key="1">
    <citation type="journal article" date="2022" name="Nat. Genet.">
        <title>Improved pea reference genome and pan-genome highlight genomic features and evolutionary characteristics.</title>
        <authorList>
            <person name="Yang T."/>
            <person name="Liu R."/>
            <person name="Luo Y."/>
            <person name="Hu S."/>
            <person name="Wang D."/>
            <person name="Wang C."/>
            <person name="Pandey M.K."/>
            <person name="Ge S."/>
            <person name="Xu Q."/>
            <person name="Li N."/>
            <person name="Li G."/>
            <person name="Huang Y."/>
            <person name="Saxena R.K."/>
            <person name="Ji Y."/>
            <person name="Li M."/>
            <person name="Yan X."/>
            <person name="He Y."/>
            <person name="Liu Y."/>
            <person name="Wang X."/>
            <person name="Xiang C."/>
            <person name="Varshney R.K."/>
            <person name="Ding H."/>
            <person name="Gao S."/>
            <person name="Zong X."/>
        </authorList>
    </citation>
    <scope>NUCLEOTIDE SEQUENCE [LARGE SCALE GENOMIC DNA]</scope>
    <source>
        <strain evidence="1 2">cv. Zhongwan 6</strain>
    </source>
</reference>
<organism evidence="1 2">
    <name type="scientific">Pisum sativum</name>
    <name type="common">Garden pea</name>
    <name type="synonym">Lathyrus oleraceus</name>
    <dbReference type="NCBI Taxonomy" id="3888"/>
    <lineage>
        <taxon>Eukaryota</taxon>
        <taxon>Viridiplantae</taxon>
        <taxon>Streptophyta</taxon>
        <taxon>Embryophyta</taxon>
        <taxon>Tracheophyta</taxon>
        <taxon>Spermatophyta</taxon>
        <taxon>Magnoliopsida</taxon>
        <taxon>eudicotyledons</taxon>
        <taxon>Gunneridae</taxon>
        <taxon>Pentapetalae</taxon>
        <taxon>rosids</taxon>
        <taxon>fabids</taxon>
        <taxon>Fabales</taxon>
        <taxon>Fabaceae</taxon>
        <taxon>Papilionoideae</taxon>
        <taxon>50 kb inversion clade</taxon>
        <taxon>NPAAA clade</taxon>
        <taxon>Hologalegina</taxon>
        <taxon>IRL clade</taxon>
        <taxon>Fabeae</taxon>
        <taxon>Lathyrus</taxon>
    </lineage>
</organism>
<dbReference type="EMBL" id="JAMSHJ010000001">
    <property type="protein sequence ID" value="KAI5447367.1"/>
    <property type="molecule type" value="Genomic_DNA"/>
</dbReference>